<keyword evidence="2" id="KW-1185">Reference proteome</keyword>
<proteinExistence type="predicted"/>
<protein>
    <submittedName>
        <fullName evidence="1">Diguanylate cyclase domain-containing protein</fullName>
        <ecNumber evidence="1">2.7.7.65</ecNumber>
    </submittedName>
</protein>
<evidence type="ECO:0000313" key="2">
    <source>
        <dbReference type="Proteomes" id="UP000095472"/>
    </source>
</evidence>
<reference evidence="1 2" key="1">
    <citation type="journal article" date="2016" name="Genome Announc.">
        <title>Draft Genome Sequence of the Thermotolerant Cyanobacterium Desertifilum sp. IPPAS B-1220.</title>
        <authorList>
            <person name="Mironov K.S."/>
            <person name="Sinetova M.A."/>
            <person name="Bolatkhan K."/>
            <person name="Zayadan B.K."/>
            <person name="Ustinova V.V."/>
            <person name="Kupriyanova E.V."/>
            <person name="Skrypnik A.N."/>
            <person name="Gogoleva N.E."/>
            <person name="Gogolev Y.V."/>
            <person name="Los D.A."/>
        </authorList>
    </citation>
    <scope>NUCLEOTIDE SEQUENCE [LARGE SCALE GENOMIC DNA]</scope>
    <source>
        <strain evidence="1 2">IPPAS B-1220</strain>
    </source>
</reference>
<evidence type="ECO:0000313" key="1">
    <source>
        <dbReference type="EMBL" id="XPM67322.1"/>
    </source>
</evidence>
<sequence length="55" mass="6408">MSEPWLGDGSPEPQPGNQDELTQLANRRYFHHYLKQAWQQVRTAQSTSIADFGRY</sequence>
<organism evidence="1 2">
    <name type="scientific">Desertifilum tharense IPPAS B-1220</name>
    <dbReference type="NCBI Taxonomy" id="1781255"/>
    <lineage>
        <taxon>Bacteria</taxon>
        <taxon>Bacillati</taxon>
        <taxon>Cyanobacteriota</taxon>
        <taxon>Cyanophyceae</taxon>
        <taxon>Desertifilales</taxon>
        <taxon>Desertifilaceae</taxon>
        <taxon>Desertifilum</taxon>
    </lineage>
</organism>
<keyword evidence="1" id="KW-0808">Transferase</keyword>
<gene>
    <name evidence="1" type="ORF">BH720_030210</name>
</gene>
<dbReference type="EMBL" id="CP182909">
    <property type="protein sequence ID" value="XPM67322.1"/>
    <property type="molecule type" value="Genomic_DNA"/>
</dbReference>
<dbReference type="Proteomes" id="UP000095472">
    <property type="component" value="Chromosome"/>
</dbReference>
<name>A0ACD5H2M6_9CYAN</name>
<dbReference type="EC" id="2.7.7.65" evidence="1"/>
<keyword evidence="1" id="KW-0548">Nucleotidyltransferase</keyword>
<accession>A0ACD5H2M6</accession>